<keyword evidence="1" id="KW-0808">Transferase</keyword>
<dbReference type="EMBL" id="CAJVPQ010001159">
    <property type="protein sequence ID" value="CAG8535506.1"/>
    <property type="molecule type" value="Genomic_DNA"/>
</dbReference>
<dbReference type="Gene3D" id="3.40.50.11350">
    <property type="match status" value="1"/>
</dbReference>
<proteinExistence type="predicted"/>
<dbReference type="GO" id="GO:0006004">
    <property type="term" value="P:fucose metabolic process"/>
    <property type="evidence" value="ECO:0007669"/>
    <property type="project" value="UniProtKB-KW"/>
</dbReference>
<evidence type="ECO:0000313" key="4">
    <source>
        <dbReference type="EMBL" id="CAG8535506.1"/>
    </source>
</evidence>
<dbReference type="Gene3D" id="3.40.50.11340">
    <property type="match status" value="1"/>
</dbReference>
<dbReference type="Pfam" id="PF10250">
    <property type="entry name" value="O-FucT"/>
    <property type="match status" value="1"/>
</dbReference>
<evidence type="ECO:0000256" key="2">
    <source>
        <dbReference type="ARBA" id="ARBA00023253"/>
    </source>
</evidence>
<keyword evidence="2" id="KW-0294">Fucose metabolism</keyword>
<dbReference type="CDD" id="cd11296">
    <property type="entry name" value="O-FucT_like"/>
    <property type="match status" value="1"/>
</dbReference>
<gene>
    <name evidence="4" type="ORF">FCALED_LOCUS5384</name>
</gene>
<evidence type="ECO:0000313" key="5">
    <source>
        <dbReference type="Proteomes" id="UP000789570"/>
    </source>
</evidence>
<dbReference type="InterPro" id="IPR019378">
    <property type="entry name" value="GDP-Fuc_O-FucTrfase"/>
</dbReference>
<evidence type="ECO:0000256" key="1">
    <source>
        <dbReference type="ARBA" id="ARBA00022679"/>
    </source>
</evidence>
<dbReference type="OrthoDB" id="1882547at2759"/>
<dbReference type="AlphaFoldDB" id="A0A9N9AJR8"/>
<sequence length="456" mass="53315">MKKRPFPFVVIFLAIYLILTYMLCFPPSDQLVYDEQKNVVDDDVTSSFSSPSSCLVPNDDVNSNKERYMTYLPHSGFHNQRNSLENAVFLSWMLNRTLIMPPILFSKKNYIPYRPFEVLYDMLNGNLTKSTRLCEIRGVEDQSCKFTQLDWEELLNFEFIKKHIRYIYRNDTKFDVKELYSYLNITNPETQVYTLADETRYDFQYYDDENITQVSNENFKYLIHLCSLRKRKDKLIHFGSIYHILRFNLKYQENIEFINTVRESMIINHPALLDVGEKISKQLGGKGAYIGVHMRLGDNGLDRKFGAKAEENVDQIIKKLLNESQTTPLDVGEVYLAKDLFSEGTTIYAEECLRSITPEQRHLPIIYLASDKPRKDPRIKKFLREFPCVFMLSSNFTKYLSALRKIKNPRDGALLFQYFVPFIDGIVAARGGKFIGTPESTFSDYVDRLHHSWIGS</sequence>
<dbReference type="Proteomes" id="UP000789570">
    <property type="component" value="Unassembled WGS sequence"/>
</dbReference>
<keyword evidence="3" id="KW-0119">Carbohydrate metabolism</keyword>
<comment type="caution">
    <text evidence="4">The sequence shown here is derived from an EMBL/GenBank/DDBJ whole genome shotgun (WGS) entry which is preliminary data.</text>
</comment>
<keyword evidence="5" id="KW-1185">Reference proteome</keyword>
<protein>
    <submittedName>
        <fullName evidence="4">9905_t:CDS:1</fullName>
    </submittedName>
</protein>
<evidence type="ECO:0000256" key="3">
    <source>
        <dbReference type="ARBA" id="ARBA00023277"/>
    </source>
</evidence>
<name>A0A9N9AJR8_9GLOM</name>
<accession>A0A9N9AJR8</accession>
<reference evidence="4" key="1">
    <citation type="submission" date="2021-06" db="EMBL/GenBank/DDBJ databases">
        <authorList>
            <person name="Kallberg Y."/>
            <person name="Tangrot J."/>
            <person name="Rosling A."/>
        </authorList>
    </citation>
    <scope>NUCLEOTIDE SEQUENCE</scope>
    <source>
        <strain evidence="4">UK204</strain>
    </source>
</reference>
<organism evidence="4 5">
    <name type="scientific">Funneliformis caledonium</name>
    <dbReference type="NCBI Taxonomy" id="1117310"/>
    <lineage>
        <taxon>Eukaryota</taxon>
        <taxon>Fungi</taxon>
        <taxon>Fungi incertae sedis</taxon>
        <taxon>Mucoromycota</taxon>
        <taxon>Glomeromycotina</taxon>
        <taxon>Glomeromycetes</taxon>
        <taxon>Glomerales</taxon>
        <taxon>Glomeraceae</taxon>
        <taxon>Funneliformis</taxon>
    </lineage>
</organism>
<dbReference type="GO" id="GO:0016740">
    <property type="term" value="F:transferase activity"/>
    <property type="evidence" value="ECO:0007669"/>
    <property type="project" value="UniProtKB-KW"/>
</dbReference>
<dbReference type="PANTHER" id="PTHR36050:SF1">
    <property type="entry name" value="O-FUCOSYLTRANSFERASE 30"/>
    <property type="match status" value="1"/>
</dbReference>
<dbReference type="PANTHER" id="PTHR36050">
    <property type="entry name" value="O-FUCOSYLTRANSFERASE 30"/>
    <property type="match status" value="1"/>
</dbReference>